<dbReference type="Gene3D" id="1.10.760.10">
    <property type="entry name" value="Cytochrome c-like domain"/>
    <property type="match status" value="1"/>
</dbReference>
<comment type="caution">
    <text evidence="7">The sequence shown here is derived from an EMBL/GenBank/DDBJ whole genome shotgun (WGS) entry which is preliminary data.</text>
</comment>
<dbReference type="GO" id="GO:0046872">
    <property type="term" value="F:metal ion binding"/>
    <property type="evidence" value="ECO:0007669"/>
    <property type="project" value="UniProtKB-KW"/>
</dbReference>
<evidence type="ECO:0000313" key="7">
    <source>
        <dbReference type="EMBL" id="TXE06730.1"/>
    </source>
</evidence>
<dbReference type="EMBL" id="VORX01000006">
    <property type="protein sequence ID" value="TXE06730.1"/>
    <property type="molecule type" value="Genomic_DNA"/>
</dbReference>
<evidence type="ECO:0000313" key="8">
    <source>
        <dbReference type="Proteomes" id="UP000321734"/>
    </source>
</evidence>
<dbReference type="PROSITE" id="PS51257">
    <property type="entry name" value="PROKAR_LIPOPROTEIN"/>
    <property type="match status" value="1"/>
</dbReference>
<dbReference type="PANTHER" id="PTHR40394">
    <property type="entry name" value="LIPOPROTEIN-RELATED"/>
    <property type="match status" value="1"/>
</dbReference>
<evidence type="ECO:0000259" key="6">
    <source>
        <dbReference type="PROSITE" id="PS51007"/>
    </source>
</evidence>
<keyword evidence="3 4" id="KW-0408">Iron</keyword>
<feature type="signal peptide" evidence="5">
    <location>
        <begin position="1"/>
        <end position="18"/>
    </location>
</feature>
<dbReference type="GO" id="GO:0009055">
    <property type="term" value="F:electron transfer activity"/>
    <property type="evidence" value="ECO:0007669"/>
    <property type="project" value="InterPro"/>
</dbReference>
<reference evidence="7 8" key="1">
    <citation type="submission" date="2019-08" db="EMBL/GenBank/DDBJ databases">
        <title>Genome sequence of Gelidibacter salicanalis IC162T.</title>
        <authorList>
            <person name="Bowman J.P."/>
        </authorList>
    </citation>
    <scope>NUCLEOTIDE SEQUENCE [LARGE SCALE GENOMIC DNA]</scope>
    <source>
        <strain evidence="7 8">IC162</strain>
    </source>
</reference>
<feature type="domain" description="Cytochrome c" evidence="6">
    <location>
        <begin position="95"/>
        <end position="180"/>
    </location>
</feature>
<sequence>MKSLFKLVVLMVVLISFASCQENSRPNYQYFPDMYESVGYEAYGEADFLPDGMEAKLPADGSVARGHKPFDIDGSLEGYDLAKATLKNPLDSTTIDSPRGGQLYDIYCAVCHGKKGDGKGILVTREKILGVPAFDDPGRALTEGSVYHTIHYGKNVMGSYANQLDEEERWQVVDYVMQLKSELGGSQTVKDSI</sequence>
<dbReference type="InterPro" id="IPR009056">
    <property type="entry name" value="Cyt_c-like_dom"/>
</dbReference>
<keyword evidence="2 4" id="KW-0479">Metal-binding</keyword>
<feature type="chain" id="PRO_5022710314" evidence="5">
    <location>
        <begin position="19"/>
        <end position="193"/>
    </location>
</feature>
<dbReference type="AlphaFoldDB" id="A0A5C7AD27"/>
<proteinExistence type="predicted"/>
<dbReference type="PANTHER" id="PTHR40394:SF2">
    <property type="entry name" value="QUINOL:CYTOCHROME C OXIDOREDUCTASE MEMBRANE PROTEIN"/>
    <property type="match status" value="1"/>
</dbReference>
<dbReference type="RefSeq" id="WP_146893606.1">
    <property type="nucleotide sequence ID" value="NZ_VORX01000006.1"/>
</dbReference>
<evidence type="ECO:0000256" key="5">
    <source>
        <dbReference type="SAM" id="SignalP"/>
    </source>
</evidence>
<evidence type="ECO:0000256" key="1">
    <source>
        <dbReference type="ARBA" id="ARBA00022617"/>
    </source>
</evidence>
<keyword evidence="1 4" id="KW-0349">Heme</keyword>
<dbReference type="GO" id="GO:0020037">
    <property type="term" value="F:heme binding"/>
    <property type="evidence" value="ECO:0007669"/>
    <property type="project" value="InterPro"/>
</dbReference>
<dbReference type="SUPFAM" id="SSF46626">
    <property type="entry name" value="Cytochrome c"/>
    <property type="match status" value="1"/>
</dbReference>
<dbReference type="PROSITE" id="PS51007">
    <property type="entry name" value="CYTC"/>
    <property type="match status" value="1"/>
</dbReference>
<dbReference type="Proteomes" id="UP000321734">
    <property type="component" value="Unassembled WGS sequence"/>
</dbReference>
<name>A0A5C7AD27_9FLAO</name>
<keyword evidence="8" id="KW-1185">Reference proteome</keyword>
<keyword evidence="5" id="KW-0732">Signal</keyword>
<dbReference type="OrthoDB" id="9796771at2"/>
<dbReference type="Pfam" id="PF13442">
    <property type="entry name" value="Cytochrome_CBB3"/>
    <property type="match status" value="1"/>
</dbReference>
<protein>
    <submittedName>
        <fullName evidence="7">Cytochrome c</fullName>
    </submittedName>
</protein>
<dbReference type="InterPro" id="IPR036909">
    <property type="entry name" value="Cyt_c-like_dom_sf"/>
</dbReference>
<evidence type="ECO:0000256" key="4">
    <source>
        <dbReference type="PROSITE-ProRule" id="PRU00433"/>
    </source>
</evidence>
<organism evidence="7 8">
    <name type="scientific">Gelidibacter salicanalis</name>
    <dbReference type="NCBI Taxonomy" id="291193"/>
    <lineage>
        <taxon>Bacteria</taxon>
        <taxon>Pseudomonadati</taxon>
        <taxon>Bacteroidota</taxon>
        <taxon>Flavobacteriia</taxon>
        <taxon>Flavobacteriales</taxon>
        <taxon>Flavobacteriaceae</taxon>
        <taxon>Gelidibacter</taxon>
    </lineage>
</organism>
<evidence type="ECO:0000256" key="3">
    <source>
        <dbReference type="ARBA" id="ARBA00023004"/>
    </source>
</evidence>
<gene>
    <name evidence="7" type="ORF">ES711_12310</name>
</gene>
<accession>A0A5C7AD27</accession>
<evidence type="ECO:0000256" key="2">
    <source>
        <dbReference type="ARBA" id="ARBA00022723"/>
    </source>
</evidence>